<protein>
    <submittedName>
        <fullName evidence="2">Uncharacterized protein</fullName>
    </submittedName>
</protein>
<keyword evidence="1" id="KW-1133">Transmembrane helix</keyword>
<dbReference type="EMBL" id="GEGO01003000">
    <property type="protein sequence ID" value="JAR92404.1"/>
    <property type="molecule type" value="Transcribed_RNA"/>
</dbReference>
<sequence>MNALAKFGSKLLCEPRCLPFLLLLFSIRDTLLLLIRKREFTLIFPMNMHIQKSLQYPFFCDMYVTPFPFGATQFLFCSYFCGYWGITIQGV</sequence>
<keyword evidence="1" id="KW-0812">Transmembrane</keyword>
<dbReference type="AlphaFoldDB" id="A0A147BNP8"/>
<name>A0A147BNP8_IXORI</name>
<evidence type="ECO:0000256" key="1">
    <source>
        <dbReference type="SAM" id="Phobius"/>
    </source>
</evidence>
<keyword evidence="1" id="KW-0472">Membrane</keyword>
<evidence type="ECO:0000313" key="2">
    <source>
        <dbReference type="EMBL" id="JAR92404.1"/>
    </source>
</evidence>
<feature type="transmembrane region" description="Helical" evidence="1">
    <location>
        <begin position="56"/>
        <end position="86"/>
    </location>
</feature>
<proteinExistence type="predicted"/>
<accession>A0A147BNP8</accession>
<organism evidence="2">
    <name type="scientific">Ixodes ricinus</name>
    <name type="common">Common tick</name>
    <name type="synonym">Acarus ricinus</name>
    <dbReference type="NCBI Taxonomy" id="34613"/>
    <lineage>
        <taxon>Eukaryota</taxon>
        <taxon>Metazoa</taxon>
        <taxon>Ecdysozoa</taxon>
        <taxon>Arthropoda</taxon>
        <taxon>Chelicerata</taxon>
        <taxon>Arachnida</taxon>
        <taxon>Acari</taxon>
        <taxon>Parasitiformes</taxon>
        <taxon>Ixodida</taxon>
        <taxon>Ixodoidea</taxon>
        <taxon>Ixodidae</taxon>
        <taxon>Ixodinae</taxon>
        <taxon>Ixodes</taxon>
    </lineage>
</organism>
<reference evidence="2" key="1">
    <citation type="journal article" date="2018" name="PLoS Negl. Trop. Dis.">
        <title>Sialome diversity of ticks revealed by RNAseq of single tick salivary glands.</title>
        <authorList>
            <person name="Perner J."/>
            <person name="Kropackova S."/>
            <person name="Kopacek P."/>
            <person name="Ribeiro J.M."/>
        </authorList>
    </citation>
    <scope>NUCLEOTIDE SEQUENCE</scope>
    <source>
        <strain evidence="2">Siblings of single egg batch collected in Ceske Budejovice</strain>
        <tissue evidence="2">Salivary glands</tissue>
    </source>
</reference>